<reference evidence="3" key="1">
    <citation type="submission" date="2018-12" db="EMBL/GenBank/DDBJ databases">
        <authorList>
            <person name="Syme R.A."/>
            <person name="Farfan-Caceres L."/>
            <person name="Lichtenzveig J."/>
        </authorList>
    </citation>
    <scope>NUCLEOTIDE SEQUENCE</scope>
    <source>
        <strain evidence="3">Al4</strain>
    </source>
</reference>
<name>A0A8H7J2W6_9PLEO</name>
<protein>
    <recommendedName>
        <fullName evidence="2">Peptidase C14 caspase domain-containing protein</fullName>
    </recommendedName>
</protein>
<feature type="region of interest" description="Disordered" evidence="1">
    <location>
        <begin position="388"/>
        <end position="418"/>
    </location>
</feature>
<accession>A0A8H7J2W6</accession>
<dbReference type="Proteomes" id="UP000651452">
    <property type="component" value="Unassembled WGS sequence"/>
</dbReference>
<dbReference type="GO" id="GO:0006508">
    <property type="term" value="P:proteolysis"/>
    <property type="evidence" value="ECO:0007669"/>
    <property type="project" value="InterPro"/>
</dbReference>
<sequence>MATQRQSAVQPVLTVQADFARSPIGVQPPPRIVEGSPAEKGNEAVLYPGDEASTRELDREVKRRAAFEKVSNKIYKVPDYYRKVEVLIIRWEESIDEFKEHNDEINRLKLIFSLGYNYSCRVARIKAGSKTQIDLNYEILKHVHDHDSDDTLLIVYYTGHGEHIVDKDGSHHLNLSATRDGVTATACWDEAEDPLRTKAGCDVLAILDCCFASAGALKGVDDKFRTYQLLAASPADGVTNGPGKSSFTTALCDSLEALLKELDGSAFPVLELFQRINLLRPSRPALLWDRLKHGNGRSVNLGKLEQKLKRPTLAPEEESEKASLLLRLSLKKTDLDLEDIANLARRLPTTSFFPFVVLFSFEERLITTFIVMGASTWQCNKQAEKKNIDKDKELQGKPEDVPDPALQILPRSSTWPFE</sequence>
<dbReference type="Pfam" id="PF00656">
    <property type="entry name" value="Peptidase_C14"/>
    <property type="match status" value="1"/>
</dbReference>
<dbReference type="AlphaFoldDB" id="A0A8H7J2W6"/>
<proteinExistence type="predicted"/>
<evidence type="ECO:0000313" key="3">
    <source>
        <dbReference type="EMBL" id="KAF9694248.1"/>
    </source>
</evidence>
<feature type="domain" description="Peptidase C14 caspase" evidence="2">
    <location>
        <begin position="109"/>
        <end position="256"/>
    </location>
</feature>
<reference evidence="3" key="2">
    <citation type="submission" date="2020-09" db="EMBL/GenBank/DDBJ databases">
        <title>Reference genome assembly for Australian Ascochyta lentis isolate Al4.</title>
        <authorList>
            <person name="Lee R.C."/>
            <person name="Farfan-Caceres L.M."/>
            <person name="Debler J.W."/>
            <person name="Williams A.H."/>
            <person name="Henares B.M."/>
        </authorList>
    </citation>
    <scope>NUCLEOTIDE SEQUENCE</scope>
    <source>
        <strain evidence="3">Al4</strain>
    </source>
</reference>
<dbReference type="EMBL" id="RZGK01000014">
    <property type="protein sequence ID" value="KAF9694248.1"/>
    <property type="molecule type" value="Genomic_DNA"/>
</dbReference>
<evidence type="ECO:0000256" key="1">
    <source>
        <dbReference type="SAM" id="MobiDB-lite"/>
    </source>
</evidence>
<dbReference type="GO" id="GO:0004197">
    <property type="term" value="F:cysteine-type endopeptidase activity"/>
    <property type="evidence" value="ECO:0007669"/>
    <property type="project" value="InterPro"/>
</dbReference>
<evidence type="ECO:0000313" key="4">
    <source>
        <dbReference type="Proteomes" id="UP000651452"/>
    </source>
</evidence>
<evidence type="ECO:0000259" key="2">
    <source>
        <dbReference type="Pfam" id="PF00656"/>
    </source>
</evidence>
<organism evidence="3 4">
    <name type="scientific">Ascochyta lentis</name>
    <dbReference type="NCBI Taxonomy" id="205686"/>
    <lineage>
        <taxon>Eukaryota</taxon>
        <taxon>Fungi</taxon>
        <taxon>Dikarya</taxon>
        <taxon>Ascomycota</taxon>
        <taxon>Pezizomycotina</taxon>
        <taxon>Dothideomycetes</taxon>
        <taxon>Pleosporomycetidae</taxon>
        <taxon>Pleosporales</taxon>
        <taxon>Pleosporineae</taxon>
        <taxon>Didymellaceae</taxon>
        <taxon>Ascochyta</taxon>
    </lineage>
</organism>
<gene>
    <name evidence="3" type="ORF">EKO04_007776</name>
</gene>
<feature type="compositionally biased region" description="Basic and acidic residues" evidence="1">
    <location>
        <begin position="388"/>
        <end position="400"/>
    </location>
</feature>
<comment type="caution">
    <text evidence="3">The sequence shown here is derived from an EMBL/GenBank/DDBJ whole genome shotgun (WGS) entry which is preliminary data.</text>
</comment>
<dbReference type="InterPro" id="IPR011600">
    <property type="entry name" value="Pept_C14_caspase"/>
</dbReference>
<keyword evidence="4" id="KW-1185">Reference proteome</keyword>
<dbReference type="OrthoDB" id="4760831at2759"/>